<proteinExistence type="predicted"/>
<evidence type="ECO:0000313" key="2">
    <source>
        <dbReference type="EMBL" id="OWK30951.1"/>
    </source>
</evidence>
<sequence>MPPAARVTDIESCPHTSAGPIALGSPSVTIEGLPAARVGDKLDCPGGPTQIESGAPTVKINGHKAARMGDTTCHKGKIVKGAATVTIGNGSGVRSTTLDQAHRDGTPFVRG</sequence>
<dbReference type="EC" id="3.1.-.-" evidence="2"/>
<name>A0A245ZMI9_9SPHN</name>
<reference evidence="2 3" key="1">
    <citation type="submission" date="2017-03" db="EMBL/GenBank/DDBJ databases">
        <title>Genome sequence of Sphingomonas mucosissima DSM 17494.</title>
        <authorList>
            <person name="Poehlein A."/>
            <person name="Wuebbeler J.H."/>
            <person name="Steinbuechel A."/>
            <person name="Daniel R."/>
        </authorList>
    </citation>
    <scope>NUCLEOTIDE SEQUENCE [LARGE SCALE GENOMIC DNA]</scope>
    <source>
        <strain evidence="2 3">DSM 17494</strain>
    </source>
</reference>
<dbReference type="GO" id="GO:0016787">
    <property type="term" value="F:hydrolase activity"/>
    <property type="evidence" value="ECO:0007669"/>
    <property type="project" value="UniProtKB-KW"/>
</dbReference>
<evidence type="ECO:0000256" key="1">
    <source>
        <dbReference type="SAM" id="MobiDB-lite"/>
    </source>
</evidence>
<dbReference type="InterPro" id="IPR008727">
    <property type="entry name" value="PAAR_motif"/>
</dbReference>
<dbReference type="RefSeq" id="WP_088333610.1">
    <property type="nucleotide sequence ID" value="NZ_NBBJ01000002.1"/>
</dbReference>
<dbReference type="Pfam" id="PF05488">
    <property type="entry name" value="PAAR_motif"/>
    <property type="match status" value="1"/>
</dbReference>
<evidence type="ECO:0000313" key="3">
    <source>
        <dbReference type="Proteomes" id="UP000197783"/>
    </source>
</evidence>
<protein>
    <submittedName>
        <fullName evidence="2">Putative deoxyribonuclease RhsA</fullName>
        <ecNumber evidence="2">3.1.-.-</ecNumber>
    </submittedName>
</protein>
<dbReference type="Proteomes" id="UP000197783">
    <property type="component" value="Unassembled WGS sequence"/>
</dbReference>
<dbReference type="EMBL" id="NBBJ01000002">
    <property type="protein sequence ID" value="OWK30951.1"/>
    <property type="molecule type" value="Genomic_DNA"/>
</dbReference>
<dbReference type="OrthoDB" id="197187at2"/>
<gene>
    <name evidence="2" type="primary">rhsA</name>
    <name evidence="2" type="ORF">SPMU_19430</name>
</gene>
<accession>A0A245ZMI9</accession>
<feature type="region of interest" description="Disordered" evidence="1">
    <location>
        <begin position="1"/>
        <end position="25"/>
    </location>
</feature>
<dbReference type="CDD" id="cd14738">
    <property type="entry name" value="PAAR_2"/>
    <property type="match status" value="1"/>
</dbReference>
<dbReference type="AlphaFoldDB" id="A0A245ZMI9"/>
<dbReference type="Gene3D" id="2.60.200.60">
    <property type="match status" value="2"/>
</dbReference>
<comment type="caution">
    <text evidence="2">The sequence shown here is derived from an EMBL/GenBank/DDBJ whole genome shotgun (WGS) entry which is preliminary data.</text>
</comment>
<organism evidence="2 3">
    <name type="scientific">Sphingomonas mucosissima</name>
    <dbReference type="NCBI Taxonomy" id="370959"/>
    <lineage>
        <taxon>Bacteria</taxon>
        <taxon>Pseudomonadati</taxon>
        <taxon>Pseudomonadota</taxon>
        <taxon>Alphaproteobacteria</taxon>
        <taxon>Sphingomonadales</taxon>
        <taxon>Sphingomonadaceae</taxon>
        <taxon>Sphingomonas</taxon>
    </lineage>
</organism>
<keyword evidence="2" id="KW-0378">Hydrolase</keyword>
<keyword evidence="3" id="KW-1185">Reference proteome</keyword>